<sequence length="362" mass="39808">MRILINMPSQFGGHQSGVARVAFSLLARLLEQTPHHYILRSPWTQSQLPESLRNIRLDVMETPRPRFVFLDVLWQAVMMPLLCRRLGIDTVLNMDPFGSPTGGSRRLAIVHDLYFKTIPHQIGRRAALTSDFIFRLMIGGSNKLICVSEATRNDLCRFYPSAKAKSLTIHSDSTLSAIAVDLAEAPLVEGPYVLAVGNATPNKNFATLARAFAEIAPTQPALRIVHVGKDEAEVMLNVLPEALRGKVIRMSDISDQQIATLYRHAACLCIPSIYEGFCLPVLEAQEFGCPVLCADISATPEIAGDGALRFNPTDIGSLASALHRLFDEAGLADDLTQKGYKNRKKFSWGKAATAYAALLHQE</sequence>
<comment type="caution">
    <text evidence="3">The sequence shown here is derived from an EMBL/GenBank/DDBJ whole genome shotgun (WGS) entry which is preliminary data.</text>
</comment>
<dbReference type="Gene3D" id="3.40.50.2000">
    <property type="entry name" value="Glycogen Phosphorylase B"/>
    <property type="match status" value="1"/>
</dbReference>
<name>A0A9Q4AM93_9HYPH</name>
<dbReference type="PANTHER" id="PTHR46401:SF8">
    <property type="entry name" value="BLL6006 PROTEIN"/>
    <property type="match status" value="1"/>
</dbReference>
<evidence type="ECO:0000313" key="3">
    <source>
        <dbReference type="EMBL" id="MCP8886201.1"/>
    </source>
</evidence>
<evidence type="ECO:0000259" key="2">
    <source>
        <dbReference type="Pfam" id="PF13439"/>
    </source>
</evidence>
<dbReference type="AlphaFoldDB" id="A0A9Q4AM93"/>
<evidence type="ECO:0000313" key="4">
    <source>
        <dbReference type="Proteomes" id="UP001060275"/>
    </source>
</evidence>
<dbReference type="EMBL" id="JAMWDU010000001">
    <property type="protein sequence ID" value="MCP8886201.1"/>
    <property type="molecule type" value="Genomic_DNA"/>
</dbReference>
<accession>A0A9Q4AM93</accession>
<proteinExistence type="predicted"/>
<evidence type="ECO:0000259" key="1">
    <source>
        <dbReference type="Pfam" id="PF00534"/>
    </source>
</evidence>
<feature type="domain" description="Glycosyltransferase subfamily 4-like N-terminal" evidence="2">
    <location>
        <begin position="16"/>
        <end position="169"/>
    </location>
</feature>
<dbReference type="Pfam" id="PF13439">
    <property type="entry name" value="Glyco_transf_4"/>
    <property type="match status" value="1"/>
</dbReference>
<dbReference type="Pfam" id="PF00534">
    <property type="entry name" value="Glycos_transf_1"/>
    <property type="match status" value="1"/>
</dbReference>
<feature type="domain" description="Glycosyl transferase family 1" evidence="1">
    <location>
        <begin position="189"/>
        <end position="341"/>
    </location>
</feature>
<gene>
    <name evidence="3" type="ORF">NF348_03715</name>
</gene>
<dbReference type="PANTHER" id="PTHR46401">
    <property type="entry name" value="GLYCOSYLTRANSFERASE WBBK-RELATED"/>
    <property type="match status" value="1"/>
</dbReference>
<dbReference type="CDD" id="cd03809">
    <property type="entry name" value="GT4_MtfB-like"/>
    <property type="match status" value="1"/>
</dbReference>
<reference evidence="3" key="1">
    <citation type="submission" date="2022-06" db="EMBL/GenBank/DDBJ databases">
        <title>Devosia sp. XJ19-45 genome assembly.</title>
        <authorList>
            <person name="Li B."/>
            <person name="Cai M."/>
            <person name="Nie G."/>
            <person name="Li W."/>
        </authorList>
    </citation>
    <scope>NUCLEOTIDE SEQUENCE</scope>
    <source>
        <strain evidence="3">XJ19-45</strain>
    </source>
</reference>
<protein>
    <submittedName>
        <fullName evidence="3">Glycosyltransferase family 4 protein</fullName>
    </submittedName>
</protein>
<dbReference type="GO" id="GO:0016757">
    <property type="term" value="F:glycosyltransferase activity"/>
    <property type="evidence" value="ECO:0007669"/>
    <property type="project" value="InterPro"/>
</dbReference>
<dbReference type="InterPro" id="IPR001296">
    <property type="entry name" value="Glyco_trans_1"/>
</dbReference>
<dbReference type="InterPro" id="IPR028098">
    <property type="entry name" value="Glyco_trans_4-like_N"/>
</dbReference>
<dbReference type="SUPFAM" id="SSF53756">
    <property type="entry name" value="UDP-Glycosyltransferase/glycogen phosphorylase"/>
    <property type="match status" value="1"/>
</dbReference>
<dbReference type="Proteomes" id="UP001060275">
    <property type="component" value="Unassembled WGS sequence"/>
</dbReference>
<dbReference type="RefSeq" id="WP_254672621.1">
    <property type="nucleotide sequence ID" value="NZ_JAMWDU010000001.1"/>
</dbReference>
<keyword evidence="4" id="KW-1185">Reference proteome</keyword>
<organism evidence="3 4">
    <name type="scientific">Devosia ureilytica</name>
    <dbReference type="NCBI Taxonomy" id="2952754"/>
    <lineage>
        <taxon>Bacteria</taxon>
        <taxon>Pseudomonadati</taxon>
        <taxon>Pseudomonadota</taxon>
        <taxon>Alphaproteobacteria</taxon>
        <taxon>Hyphomicrobiales</taxon>
        <taxon>Devosiaceae</taxon>
        <taxon>Devosia</taxon>
    </lineage>
</organism>